<dbReference type="EMBL" id="LAZR01050655">
    <property type="protein sequence ID" value="KKK86879.1"/>
    <property type="molecule type" value="Genomic_DNA"/>
</dbReference>
<name>A0A0F9B881_9ZZZZ</name>
<comment type="caution">
    <text evidence="2">The sequence shown here is derived from an EMBL/GenBank/DDBJ whole genome shotgun (WGS) entry which is preliminary data.</text>
</comment>
<reference evidence="2" key="1">
    <citation type="journal article" date="2015" name="Nature">
        <title>Complex archaea that bridge the gap between prokaryotes and eukaryotes.</title>
        <authorList>
            <person name="Spang A."/>
            <person name="Saw J.H."/>
            <person name="Jorgensen S.L."/>
            <person name="Zaremba-Niedzwiedzka K."/>
            <person name="Martijn J."/>
            <person name="Lind A.E."/>
            <person name="van Eijk R."/>
            <person name="Schleper C."/>
            <person name="Guy L."/>
            <person name="Ettema T.J."/>
        </authorList>
    </citation>
    <scope>NUCLEOTIDE SEQUENCE</scope>
</reference>
<organism evidence="2">
    <name type="scientific">marine sediment metagenome</name>
    <dbReference type="NCBI Taxonomy" id="412755"/>
    <lineage>
        <taxon>unclassified sequences</taxon>
        <taxon>metagenomes</taxon>
        <taxon>ecological metagenomes</taxon>
    </lineage>
</organism>
<evidence type="ECO:0000256" key="1">
    <source>
        <dbReference type="SAM" id="Phobius"/>
    </source>
</evidence>
<sequence>MGLIEAFEASIIGLLLAFVLGQITVSLFPDLDATFSNTTVFGATGAVTLGLLVFLPLIFVVVVILRMIRDGREAKEEIGRTVR</sequence>
<feature type="transmembrane region" description="Helical" evidence="1">
    <location>
        <begin position="7"/>
        <end position="28"/>
    </location>
</feature>
<keyword evidence="1" id="KW-0472">Membrane</keyword>
<keyword evidence="1" id="KW-0812">Transmembrane</keyword>
<protein>
    <submittedName>
        <fullName evidence="2">Uncharacterized protein</fullName>
    </submittedName>
</protein>
<proteinExistence type="predicted"/>
<gene>
    <name evidence="2" type="ORF">LCGC14_2758840</name>
</gene>
<evidence type="ECO:0000313" key="2">
    <source>
        <dbReference type="EMBL" id="KKK86879.1"/>
    </source>
</evidence>
<keyword evidence="1" id="KW-1133">Transmembrane helix</keyword>
<dbReference type="AlphaFoldDB" id="A0A0F9B881"/>
<accession>A0A0F9B881</accession>
<feature type="transmembrane region" description="Helical" evidence="1">
    <location>
        <begin position="40"/>
        <end position="65"/>
    </location>
</feature>